<sequence>STVREIEGSGQNRIKHRKTCTKCLKRKRLKSKANKINHFFKIKFKKLAY</sequence>
<dbReference type="EMBL" id="LAZR01059217">
    <property type="protein sequence ID" value="KKK68267.1"/>
    <property type="molecule type" value="Genomic_DNA"/>
</dbReference>
<comment type="caution">
    <text evidence="1">The sequence shown here is derived from an EMBL/GenBank/DDBJ whole genome shotgun (WGS) entry which is preliminary data.</text>
</comment>
<dbReference type="AlphaFoldDB" id="A0A0F8XGG7"/>
<feature type="non-terminal residue" evidence="1">
    <location>
        <position position="1"/>
    </location>
</feature>
<name>A0A0F8XGG7_9ZZZZ</name>
<reference evidence="1" key="1">
    <citation type="journal article" date="2015" name="Nature">
        <title>Complex archaea that bridge the gap between prokaryotes and eukaryotes.</title>
        <authorList>
            <person name="Spang A."/>
            <person name="Saw J.H."/>
            <person name="Jorgensen S.L."/>
            <person name="Zaremba-Niedzwiedzka K."/>
            <person name="Martijn J."/>
            <person name="Lind A.E."/>
            <person name="van Eijk R."/>
            <person name="Schleper C."/>
            <person name="Guy L."/>
            <person name="Ettema T.J."/>
        </authorList>
    </citation>
    <scope>NUCLEOTIDE SEQUENCE</scope>
</reference>
<evidence type="ECO:0000313" key="1">
    <source>
        <dbReference type="EMBL" id="KKK68267.1"/>
    </source>
</evidence>
<accession>A0A0F8XGG7</accession>
<protein>
    <submittedName>
        <fullName evidence="1">Uncharacterized protein</fullName>
    </submittedName>
</protein>
<organism evidence="1">
    <name type="scientific">marine sediment metagenome</name>
    <dbReference type="NCBI Taxonomy" id="412755"/>
    <lineage>
        <taxon>unclassified sequences</taxon>
        <taxon>metagenomes</taxon>
        <taxon>ecological metagenomes</taxon>
    </lineage>
</organism>
<gene>
    <name evidence="1" type="ORF">LCGC14_2945790</name>
</gene>
<proteinExistence type="predicted"/>